<protein>
    <submittedName>
        <fullName evidence="4">Putative transposase</fullName>
    </submittedName>
</protein>
<feature type="compositionally biased region" description="Basic and acidic residues" evidence="1">
    <location>
        <begin position="279"/>
        <end position="290"/>
    </location>
</feature>
<dbReference type="PANTHER" id="PTHR35604:SF2">
    <property type="entry name" value="TRANSPOSASE INSH FOR INSERTION SEQUENCE ELEMENT IS5A-RELATED"/>
    <property type="match status" value="1"/>
</dbReference>
<gene>
    <name evidence="4" type="ordered locus">AMIS_45550</name>
</gene>
<evidence type="ECO:0000259" key="2">
    <source>
        <dbReference type="Pfam" id="PF05598"/>
    </source>
</evidence>
<sequence>MAYSVGVSVTYGRRWSYVVMSMQPRPWPEVPEQTARMARAAFRKGNLATRIRDELGQVYEDGRFVAVFGVRGRPGISPAQLMIVSVLQFAEDLTDRQAAEAVRDRITWKYALGLELDDPGFDASVLSEFRARLVDGELSSLALDALLQRLAALKLVKAAGRQRTDSTHVLAAIRRLNRLELAGETVRAALEALSAAAPDWLTTVIDASWLDVYGARIDNLRLPASQTRRDELLLQYGRDGYHLLDAVHQPDAPPWLAEIPAVQALRRIWIQQFCGDTDSSGRREVRRRDPAPSGDGVPPARDRIASPYEHDARYATKRGKAWTGYKVHLTETCDPPEPRTASGSTGRGDHPNLITNVVTTAASTADNAMTATIHQQLADKNLTPAEHLVDSGYPSAHLLVTAARDHGITLIAPLLTDNSTQARAGNGYDKAAFTIDYDTHHSVCPQGHTSSTWTPTQSHGTDTIIVAWPRHTCQPCPVKPLCTTSDRRKIGLQPRDLHEAATTHRTQQNTSEWKTRYHTRAGIEGTIRQTTHVTGIRTARYRGLPKTTLEHTLAATAINIIRLDHYWTGKPLNRTRTTHLQRLNFTLAA</sequence>
<proteinExistence type="predicted"/>
<feature type="region of interest" description="Disordered" evidence="1">
    <location>
        <begin position="330"/>
        <end position="352"/>
    </location>
</feature>
<reference evidence="4 5" key="1">
    <citation type="submission" date="2012-02" db="EMBL/GenBank/DDBJ databases">
        <title>Complete genome sequence of Actinoplanes missouriensis 431 (= NBRC 102363).</title>
        <authorList>
            <person name="Ohnishi Y."/>
            <person name="Ishikawa J."/>
            <person name="Sekine M."/>
            <person name="Hosoyama A."/>
            <person name="Harada T."/>
            <person name="Narita H."/>
            <person name="Hata T."/>
            <person name="Konno Y."/>
            <person name="Tutikane K."/>
            <person name="Fujita N."/>
            <person name="Horinouchi S."/>
            <person name="Hayakawa M."/>
        </authorList>
    </citation>
    <scope>NUCLEOTIDE SEQUENCE [LARGE SCALE GENOMIC DNA]</scope>
    <source>
        <strain evidence="5">ATCC 14538 / DSM 43046 / CBS 188.64 / JCM 3121 / NBRC 102363 / NCIMB 12654 / NRRL B-3342 / UNCC 431</strain>
    </source>
</reference>
<dbReference type="Pfam" id="PF05598">
    <property type="entry name" value="DUF772"/>
    <property type="match status" value="1"/>
</dbReference>
<dbReference type="InterPro" id="IPR025668">
    <property type="entry name" value="Tnp_DDE_dom"/>
</dbReference>
<dbReference type="eggNOG" id="COG3039">
    <property type="taxonomic scope" value="Bacteria"/>
</dbReference>
<dbReference type="Proteomes" id="UP000007882">
    <property type="component" value="Chromosome"/>
</dbReference>
<organism evidence="4 5">
    <name type="scientific">Actinoplanes missouriensis (strain ATCC 14538 / DSM 43046 / CBS 188.64 / JCM 3121 / NBRC 102363 / NCIMB 12654 / NRRL B-3342 / UNCC 431)</name>
    <dbReference type="NCBI Taxonomy" id="512565"/>
    <lineage>
        <taxon>Bacteria</taxon>
        <taxon>Bacillati</taxon>
        <taxon>Actinomycetota</taxon>
        <taxon>Actinomycetes</taxon>
        <taxon>Micromonosporales</taxon>
        <taxon>Micromonosporaceae</taxon>
        <taxon>Actinoplanes</taxon>
    </lineage>
</organism>
<feature type="domain" description="Transposase DDE" evidence="3">
    <location>
        <begin position="443"/>
        <end position="563"/>
    </location>
</feature>
<dbReference type="InterPro" id="IPR008490">
    <property type="entry name" value="Transposase_InsH_N"/>
</dbReference>
<dbReference type="HOGENOM" id="CLU_028885_2_0_11"/>
<evidence type="ECO:0000313" key="4">
    <source>
        <dbReference type="EMBL" id="BAL89775.1"/>
    </source>
</evidence>
<dbReference type="EMBL" id="AP012319">
    <property type="protein sequence ID" value="BAL89775.1"/>
    <property type="molecule type" value="Genomic_DNA"/>
</dbReference>
<accession>I0H9T8</accession>
<dbReference type="STRING" id="512565.AMIS_45550"/>
<feature type="domain" description="Transposase InsH N-terminal" evidence="2">
    <location>
        <begin position="55"/>
        <end position="132"/>
    </location>
</feature>
<feature type="region of interest" description="Disordered" evidence="1">
    <location>
        <begin position="277"/>
        <end position="310"/>
    </location>
</feature>
<dbReference type="NCBIfam" id="NF033551">
    <property type="entry name" value="transpos_IS1182"/>
    <property type="match status" value="1"/>
</dbReference>
<feature type="compositionally biased region" description="Basic and acidic residues" evidence="1">
    <location>
        <begin position="300"/>
        <end position="310"/>
    </location>
</feature>
<name>I0H9T8_ACTM4</name>
<dbReference type="AlphaFoldDB" id="I0H9T8"/>
<dbReference type="PATRIC" id="fig|512565.3.peg.4541"/>
<keyword evidence="5" id="KW-1185">Reference proteome</keyword>
<evidence type="ECO:0000313" key="5">
    <source>
        <dbReference type="Proteomes" id="UP000007882"/>
    </source>
</evidence>
<dbReference type="PANTHER" id="PTHR35604">
    <property type="entry name" value="TRANSPOSASE INSH FOR INSERTION SEQUENCE ELEMENT IS5A-RELATED"/>
    <property type="match status" value="1"/>
</dbReference>
<evidence type="ECO:0000256" key="1">
    <source>
        <dbReference type="SAM" id="MobiDB-lite"/>
    </source>
</evidence>
<dbReference type="InterPro" id="IPR047629">
    <property type="entry name" value="IS1182_transpos"/>
</dbReference>
<dbReference type="Pfam" id="PF13751">
    <property type="entry name" value="DDE_Tnp_1_6"/>
    <property type="match status" value="1"/>
</dbReference>
<evidence type="ECO:0000259" key="3">
    <source>
        <dbReference type="Pfam" id="PF13751"/>
    </source>
</evidence>
<dbReference type="KEGG" id="ams:AMIS_45550"/>